<feature type="transmembrane region" description="Helical" evidence="7">
    <location>
        <begin position="88"/>
        <end position="108"/>
    </location>
</feature>
<feature type="transmembrane region" description="Helical" evidence="7">
    <location>
        <begin position="361"/>
        <end position="383"/>
    </location>
</feature>
<proteinExistence type="predicted"/>
<evidence type="ECO:0000256" key="3">
    <source>
        <dbReference type="ARBA" id="ARBA00022692"/>
    </source>
</evidence>
<name>A0AAD7ATZ7_9AGAR</name>
<comment type="caution">
    <text evidence="8">The sequence shown here is derived from an EMBL/GenBank/DDBJ whole genome shotgun (WGS) entry which is preliminary data.</text>
</comment>
<dbReference type="PANTHER" id="PTHR13906">
    <property type="entry name" value="PORCUPINE"/>
    <property type="match status" value="1"/>
</dbReference>
<keyword evidence="6" id="KW-0012">Acyltransferase</keyword>
<accession>A0AAD7ATZ7</accession>
<dbReference type="GO" id="GO:0030258">
    <property type="term" value="P:lipid modification"/>
    <property type="evidence" value="ECO:0007669"/>
    <property type="project" value="TreeGrafter"/>
</dbReference>
<evidence type="ECO:0000313" key="9">
    <source>
        <dbReference type="Proteomes" id="UP001218218"/>
    </source>
</evidence>
<feature type="transmembrane region" description="Helical" evidence="7">
    <location>
        <begin position="412"/>
        <end position="432"/>
    </location>
</feature>
<keyword evidence="2" id="KW-0808">Transferase</keyword>
<dbReference type="GO" id="GO:0016020">
    <property type="term" value="C:membrane"/>
    <property type="evidence" value="ECO:0007669"/>
    <property type="project" value="UniProtKB-SubCell"/>
</dbReference>
<dbReference type="Proteomes" id="UP001218218">
    <property type="component" value="Unassembled WGS sequence"/>
</dbReference>
<reference evidence="8" key="1">
    <citation type="submission" date="2023-03" db="EMBL/GenBank/DDBJ databases">
        <title>Massive genome expansion in bonnet fungi (Mycena s.s.) driven by repeated elements and novel gene families across ecological guilds.</title>
        <authorList>
            <consortium name="Lawrence Berkeley National Laboratory"/>
            <person name="Harder C.B."/>
            <person name="Miyauchi S."/>
            <person name="Viragh M."/>
            <person name="Kuo A."/>
            <person name="Thoen E."/>
            <person name="Andreopoulos B."/>
            <person name="Lu D."/>
            <person name="Skrede I."/>
            <person name="Drula E."/>
            <person name="Henrissat B."/>
            <person name="Morin E."/>
            <person name="Kohler A."/>
            <person name="Barry K."/>
            <person name="LaButti K."/>
            <person name="Morin E."/>
            <person name="Salamov A."/>
            <person name="Lipzen A."/>
            <person name="Mereny Z."/>
            <person name="Hegedus B."/>
            <person name="Baldrian P."/>
            <person name="Stursova M."/>
            <person name="Weitz H."/>
            <person name="Taylor A."/>
            <person name="Grigoriev I.V."/>
            <person name="Nagy L.G."/>
            <person name="Martin F."/>
            <person name="Kauserud H."/>
        </authorList>
    </citation>
    <scope>NUCLEOTIDE SEQUENCE</scope>
    <source>
        <strain evidence="8">CBHHK002</strain>
    </source>
</reference>
<dbReference type="GO" id="GO:0003841">
    <property type="term" value="F:1-acylglycerol-3-phosphate O-acyltransferase activity"/>
    <property type="evidence" value="ECO:0007669"/>
    <property type="project" value="TreeGrafter"/>
</dbReference>
<dbReference type="EMBL" id="JARIHO010000001">
    <property type="protein sequence ID" value="KAJ7367894.1"/>
    <property type="molecule type" value="Genomic_DNA"/>
</dbReference>
<dbReference type="GO" id="GO:0047184">
    <property type="term" value="F:1-acylglycerophosphocholine O-acyltransferase activity"/>
    <property type="evidence" value="ECO:0007669"/>
    <property type="project" value="TreeGrafter"/>
</dbReference>
<dbReference type="AlphaFoldDB" id="A0AAD7ATZ7"/>
<keyword evidence="5 7" id="KW-0472">Membrane</keyword>
<evidence type="ECO:0000256" key="4">
    <source>
        <dbReference type="ARBA" id="ARBA00022989"/>
    </source>
</evidence>
<dbReference type="Pfam" id="PF03062">
    <property type="entry name" value="MBOAT"/>
    <property type="match status" value="1"/>
</dbReference>
<keyword evidence="3 7" id="KW-0812">Transmembrane</keyword>
<keyword evidence="4 7" id="KW-1133">Transmembrane helix</keyword>
<feature type="transmembrane region" description="Helical" evidence="7">
    <location>
        <begin position="20"/>
        <end position="36"/>
    </location>
</feature>
<gene>
    <name evidence="8" type="ORF">DFH08DRAFT_829693</name>
</gene>
<evidence type="ECO:0000313" key="8">
    <source>
        <dbReference type="EMBL" id="KAJ7367894.1"/>
    </source>
</evidence>
<sequence>MDALFVPLAGAAGASVDQVKLITCLLVAYPLGSLFIRIPSSQPVLKHLFNIGITLLFFFPVLGLYSAFTQLLASVLATYYLTKYYHAARMPWVVFVIVMGHLTVNHIIRSIFQLSYETLEVTGPQMVLVMKLTTFAWNVHDGRRPAEDLDKWQTTKRVTEFPSLLEFLGYSFYFPGILVGPYLDYTDYMDLVNETMFKKLAVKGKNGRNVPAGRKRVAYRKMFFGLAYLGIFVVIGPTWNYGLALTPWFLEQSMLYRIAVFQLCGVIERTKYYAIWTLTEGASILTGLGFTGLSPSGETTWNGAANVDPLVIELAPNFKVLLDAWNMKTNVWLRECIYKRVTPKGKKPGFRSSMITFTTSAFWHGIAGGYYMAFMTGAFITTIGRLARGNIRPLVLPAPGAAPSIAKRTYDLVGTVITILLLNYAASPFMLLSVKDSFLAWGRLGFYGHIIIGGTMAFFYTGGTKGLRGLQAKQAKQTNATEPISTPVHEKQFMLPPSFDQLVPPPQK</sequence>
<organism evidence="8 9">
    <name type="scientific">Mycena albidolilacea</name>
    <dbReference type="NCBI Taxonomy" id="1033008"/>
    <lineage>
        <taxon>Eukaryota</taxon>
        <taxon>Fungi</taxon>
        <taxon>Dikarya</taxon>
        <taxon>Basidiomycota</taxon>
        <taxon>Agaricomycotina</taxon>
        <taxon>Agaricomycetes</taxon>
        <taxon>Agaricomycetidae</taxon>
        <taxon>Agaricales</taxon>
        <taxon>Marasmiineae</taxon>
        <taxon>Mycenaceae</taxon>
        <taxon>Mycena</taxon>
    </lineage>
</organism>
<dbReference type="InterPro" id="IPR004299">
    <property type="entry name" value="MBOAT_fam"/>
</dbReference>
<feature type="transmembrane region" description="Helical" evidence="7">
    <location>
        <begin position="48"/>
        <end position="68"/>
    </location>
</feature>
<feature type="transmembrane region" description="Helical" evidence="7">
    <location>
        <begin position="223"/>
        <end position="244"/>
    </location>
</feature>
<comment type="subcellular location">
    <subcellularLocation>
        <location evidence="1">Membrane</location>
        <topology evidence="1">Multi-pass membrane protein</topology>
    </subcellularLocation>
</comment>
<dbReference type="GO" id="GO:0005783">
    <property type="term" value="C:endoplasmic reticulum"/>
    <property type="evidence" value="ECO:0007669"/>
    <property type="project" value="TreeGrafter"/>
</dbReference>
<dbReference type="GO" id="GO:0046474">
    <property type="term" value="P:glycerophospholipid biosynthetic process"/>
    <property type="evidence" value="ECO:0007669"/>
    <property type="project" value="TreeGrafter"/>
</dbReference>
<evidence type="ECO:0000256" key="2">
    <source>
        <dbReference type="ARBA" id="ARBA00022679"/>
    </source>
</evidence>
<evidence type="ECO:0000256" key="1">
    <source>
        <dbReference type="ARBA" id="ARBA00004141"/>
    </source>
</evidence>
<feature type="transmembrane region" description="Helical" evidence="7">
    <location>
        <begin position="444"/>
        <end position="463"/>
    </location>
</feature>
<dbReference type="InterPro" id="IPR049941">
    <property type="entry name" value="LPLAT_7/PORCN-like"/>
</dbReference>
<keyword evidence="9" id="KW-1185">Reference proteome</keyword>
<evidence type="ECO:0000256" key="6">
    <source>
        <dbReference type="ARBA" id="ARBA00023315"/>
    </source>
</evidence>
<protein>
    <submittedName>
        <fullName evidence="8">Endoplasmic reticulum protein</fullName>
    </submittedName>
</protein>
<evidence type="ECO:0000256" key="5">
    <source>
        <dbReference type="ARBA" id="ARBA00023136"/>
    </source>
</evidence>
<dbReference type="PANTHER" id="PTHR13906:SF4">
    <property type="entry name" value="LYSOPHOSPHOLIPID ACYLTRANSFERASE 6"/>
    <property type="match status" value="1"/>
</dbReference>
<evidence type="ECO:0000256" key="7">
    <source>
        <dbReference type="SAM" id="Phobius"/>
    </source>
</evidence>